<keyword evidence="1" id="KW-0472">Membrane</keyword>
<keyword evidence="1" id="KW-0812">Transmembrane</keyword>
<organism evidence="2">
    <name type="scientific">Telmatobacter sp. DSM 110680</name>
    <dbReference type="NCBI Taxonomy" id="3036704"/>
    <lineage>
        <taxon>Bacteria</taxon>
        <taxon>Pseudomonadati</taxon>
        <taxon>Acidobacteriota</taxon>
        <taxon>Terriglobia</taxon>
        <taxon>Terriglobales</taxon>
        <taxon>Acidobacteriaceae</taxon>
        <taxon>Telmatobacter</taxon>
    </lineage>
</organism>
<keyword evidence="1" id="KW-1133">Transmembrane helix</keyword>
<feature type="transmembrane region" description="Helical" evidence="1">
    <location>
        <begin position="12"/>
        <end position="39"/>
    </location>
</feature>
<dbReference type="EMBL" id="CP121196">
    <property type="protein sequence ID" value="XBH16084.1"/>
    <property type="molecule type" value="Genomic_DNA"/>
</dbReference>
<gene>
    <name evidence="2" type="ORF">P8935_16090</name>
</gene>
<evidence type="ECO:0000256" key="1">
    <source>
        <dbReference type="SAM" id="Phobius"/>
    </source>
</evidence>
<feature type="transmembrane region" description="Helical" evidence="1">
    <location>
        <begin position="88"/>
        <end position="109"/>
    </location>
</feature>
<sequence length="146" mass="16232">MSSRFERYAMNYTHIALASFGAVVAYFVYGFVMFAAWPSMKTEFKKYPNVYRPEDKMMKVMPFGMVAILVGIVIVVILYAEIYPTGGGIVPGATVGALMGVYTVCIFVIHNFVNLNIGVKLTIYQGIAYFIQWVIVGSAIGLIYKP</sequence>
<name>A0AAU7DE20_9BACT</name>
<evidence type="ECO:0000313" key="2">
    <source>
        <dbReference type="EMBL" id="XBH16084.1"/>
    </source>
</evidence>
<proteinExistence type="predicted"/>
<feature type="transmembrane region" description="Helical" evidence="1">
    <location>
        <begin position="60"/>
        <end position="82"/>
    </location>
</feature>
<evidence type="ECO:0008006" key="3">
    <source>
        <dbReference type="Google" id="ProtNLM"/>
    </source>
</evidence>
<dbReference type="AlphaFoldDB" id="A0AAU7DE20"/>
<accession>A0AAU7DE20</accession>
<feature type="transmembrane region" description="Helical" evidence="1">
    <location>
        <begin position="121"/>
        <end position="144"/>
    </location>
</feature>
<protein>
    <recommendedName>
        <fullName evidence="3">DUF1761 domain-containing protein</fullName>
    </recommendedName>
</protein>
<reference evidence="2" key="1">
    <citation type="submission" date="2023-03" db="EMBL/GenBank/DDBJ databases">
        <title>Edaphobacter sp.</title>
        <authorList>
            <person name="Huber K.J."/>
            <person name="Papendorf J."/>
            <person name="Pilke C."/>
            <person name="Bunk B."/>
            <person name="Sproeer C."/>
            <person name="Pester M."/>
        </authorList>
    </citation>
    <scope>NUCLEOTIDE SEQUENCE</scope>
    <source>
        <strain evidence="2">DSM 110680</strain>
    </source>
</reference>
<dbReference type="RefSeq" id="WP_348261315.1">
    <property type="nucleotide sequence ID" value="NZ_CP121196.1"/>
</dbReference>